<name>A0A158IS22_9BURK</name>
<evidence type="ECO:0000256" key="6">
    <source>
        <dbReference type="SAM" id="Phobius"/>
    </source>
</evidence>
<comment type="subcellular location">
    <subcellularLocation>
        <location evidence="1">Membrane</location>
        <topology evidence="1">Multi-pass membrane protein</topology>
    </subcellularLocation>
</comment>
<evidence type="ECO:0000313" key="9">
    <source>
        <dbReference type="Proteomes" id="UP000054977"/>
    </source>
</evidence>
<keyword evidence="5 6" id="KW-0472">Membrane</keyword>
<dbReference type="STRING" id="326474.AWB65_05275"/>
<feature type="transmembrane region" description="Helical" evidence="6">
    <location>
        <begin position="77"/>
        <end position="96"/>
    </location>
</feature>
<dbReference type="Pfam" id="PF04138">
    <property type="entry name" value="GtrA_DPMS_TM"/>
    <property type="match status" value="1"/>
</dbReference>
<evidence type="ECO:0000313" key="8">
    <source>
        <dbReference type="EMBL" id="SAL59083.1"/>
    </source>
</evidence>
<reference evidence="8" key="1">
    <citation type="submission" date="2016-01" db="EMBL/GenBank/DDBJ databases">
        <authorList>
            <person name="Peeters C."/>
        </authorList>
    </citation>
    <scope>NUCLEOTIDE SEQUENCE [LARGE SCALE GENOMIC DNA]</scope>
    <source>
        <strain evidence="8">LMG 22934</strain>
    </source>
</reference>
<dbReference type="AlphaFoldDB" id="A0A158IS22"/>
<evidence type="ECO:0000256" key="5">
    <source>
        <dbReference type="ARBA" id="ARBA00023136"/>
    </source>
</evidence>
<dbReference type="PANTHER" id="PTHR38459">
    <property type="entry name" value="PROPHAGE BACTOPRENOL-LINKED GLUCOSE TRANSLOCASE HOMOLOG"/>
    <property type="match status" value="1"/>
</dbReference>
<feature type="transmembrane region" description="Helical" evidence="6">
    <location>
        <begin position="38"/>
        <end position="57"/>
    </location>
</feature>
<evidence type="ECO:0000256" key="1">
    <source>
        <dbReference type="ARBA" id="ARBA00004141"/>
    </source>
</evidence>
<feature type="domain" description="GtrA/DPMS transmembrane" evidence="7">
    <location>
        <begin position="14"/>
        <end position="127"/>
    </location>
</feature>
<comment type="caution">
    <text evidence="8">The sequence shown here is derived from an EMBL/GenBank/DDBJ whole genome shotgun (WGS) entry which is preliminary data.</text>
</comment>
<keyword evidence="4 6" id="KW-1133">Transmembrane helix</keyword>
<keyword evidence="9" id="KW-1185">Reference proteome</keyword>
<dbReference type="InterPro" id="IPR007267">
    <property type="entry name" value="GtrA_DPMS_TM"/>
</dbReference>
<dbReference type="GO" id="GO:0000271">
    <property type="term" value="P:polysaccharide biosynthetic process"/>
    <property type="evidence" value="ECO:0007669"/>
    <property type="project" value="InterPro"/>
</dbReference>
<organism evidence="8 9">
    <name type="scientific">Caballeronia humi</name>
    <dbReference type="NCBI Taxonomy" id="326474"/>
    <lineage>
        <taxon>Bacteria</taxon>
        <taxon>Pseudomonadati</taxon>
        <taxon>Pseudomonadota</taxon>
        <taxon>Betaproteobacteria</taxon>
        <taxon>Burkholderiales</taxon>
        <taxon>Burkholderiaceae</taxon>
        <taxon>Caballeronia</taxon>
    </lineage>
</organism>
<sequence>MADISRLIRRFVAYGSVGATGTLAQYALLVVLVRYFAIPAPLASMLGAVLGACVNYVLNHRFTFGRTASHRQALPRFLTVAGLGIVVNGTAMIVLVDHAGMNYLLAQVCVTALVLLLTFVLNSVWTFREAPKRSCQIMDK</sequence>
<evidence type="ECO:0000259" key="7">
    <source>
        <dbReference type="Pfam" id="PF04138"/>
    </source>
</evidence>
<feature type="transmembrane region" description="Helical" evidence="6">
    <location>
        <begin position="102"/>
        <end position="125"/>
    </location>
</feature>
<evidence type="ECO:0000256" key="4">
    <source>
        <dbReference type="ARBA" id="ARBA00022989"/>
    </source>
</evidence>
<dbReference type="GO" id="GO:0005886">
    <property type="term" value="C:plasma membrane"/>
    <property type="evidence" value="ECO:0007669"/>
    <property type="project" value="TreeGrafter"/>
</dbReference>
<comment type="similarity">
    <text evidence="2">Belongs to the GtrA family.</text>
</comment>
<dbReference type="InterPro" id="IPR051401">
    <property type="entry name" value="GtrA_CellWall_Glycosyl"/>
</dbReference>
<protein>
    <submittedName>
        <fullName evidence="8">GtrA-like protein</fullName>
    </submittedName>
</protein>
<keyword evidence="3 6" id="KW-0812">Transmembrane</keyword>
<feature type="transmembrane region" description="Helical" evidence="6">
    <location>
        <begin position="12"/>
        <end position="32"/>
    </location>
</feature>
<evidence type="ECO:0000256" key="3">
    <source>
        <dbReference type="ARBA" id="ARBA00022692"/>
    </source>
</evidence>
<accession>A0A158IS22</accession>
<gene>
    <name evidence="8" type="ORF">AWB65_05275</name>
</gene>
<dbReference type="EMBL" id="FCNW02000041">
    <property type="protein sequence ID" value="SAL59083.1"/>
    <property type="molecule type" value="Genomic_DNA"/>
</dbReference>
<dbReference type="Proteomes" id="UP000054977">
    <property type="component" value="Unassembled WGS sequence"/>
</dbReference>
<evidence type="ECO:0000256" key="2">
    <source>
        <dbReference type="ARBA" id="ARBA00009399"/>
    </source>
</evidence>
<proteinExistence type="inferred from homology"/>
<dbReference type="PANTHER" id="PTHR38459:SF1">
    <property type="entry name" value="PROPHAGE BACTOPRENOL-LINKED GLUCOSE TRANSLOCASE HOMOLOG"/>
    <property type="match status" value="1"/>
</dbReference>